<proteinExistence type="predicted"/>
<dbReference type="EMBL" id="SRLO01000153">
    <property type="protein sequence ID" value="TNN71232.1"/>
    <property type="molecule type" value="Genomic_DNA"/>
</dbReference>
<dbReference type="Proteomes" id="UP000314294">
    <property type="component" value="Unassembled WGS sequence"/>
</dbReference>
<sequence length="60" mass="6621">MSFNYIGVKGASRGIKMLLVIRQHREAGEAGRAVGDLSEACYYISSHIKYGFLSRDPTAK</sequence>
<organism evidence="1 2">
    <name type="scientific">Liparis tanakae</name>
    <name type="common">Tanaka's snailfish</name>
    <dbReference type="NCBI Taxonomy" id="230148"/>
    <lineage>
        <taxon>Eukaryota</taxon>
        <taxon>Metazoa</taxon>
        <taxon>Chordata</taxon>
        <taxon>Craniata</taxon>
        <taxon>Vertebrata</taxon>
        <taxon>Euteleostomi</taxon>
        <taxon>Actinopterygii</taxon>
        <taxon>Neopterygii</taxon>
        <taxon>Teleostei</taxon>
        <taxon>Neoteleostei</taxon>
        <taxon>Acanthomorphata</taxon>
        <taxon>Eupercaria</taxon>
        <taxon>Perciformes</taxon>
        <taxon>Cottioidei</taxon>
        <taxon>Cottales</taxon>
        <taxon>Liparidae</taxon>
        <taxon>Liparis</taxon>
    </lineage>
</organism>
<protein>
    <submittedName>
        <fullName evidence="1">Uncharacterized protein</fullName>
    </submittedName>
</protein>
<keyword evidence="2" id="KW-1185">Reference proteome</keyword>
<dbReference type="AlphaFoldDB" id="A0A4Z2I1X6"/>
<name>A0A4Z2I1X6_9TELE</name>
<evidence type="ECO:0000313" key="2">
    <source>
        <dbReference type="Proteomes" id="UP000314294"/>
    </source>
</evidence>
<gene>
    <name evidence="1" type="ORF">EYF80_018580</name>
</gene>
<evidence type="ECO:0000313" key="1">
    <source>
        <dbReference type="EMBL" id="TNN71232.1"/>
    </source>
</evidence>
<comment type="caution">
    <text evidence="1">The sequence shown here is derived from an EMBL/GenBank/DDBJ whole genome shotgun (WGS) entry which is preliminary data.</text>
</comment>
<reference evidence="1 2" key="1">
    <citation type="submission" date="2019-03" db="EMBL/GenBank/DDBJ databases">
        <title>First draft genome of Liparis tanakae, snailfish: a comprehensive survey of snailfish specific genes.</title>
        <authorList>
            <person name="Kim W."/>
            <person name="Song I."/>
            <person name="Jeong J.-H."/>
            <person name="Kim D."/>
            <person name="Kim S."/>
            <person name="Ryu S."/>
            <person name="Song J.Y."/>
            <person name="Lee S.K."/>
        </authorList>
    </citation>
    <scope>NUCLEOTIDE SEQUENCE [LARGE SCALE GENOMIC DNA]</scope>
    <source>
        <tissue evidence="1">Muscle</tissue>
    </source>
</reference>
<accession>A0A4Z2I1X6</accession>